<name>A0A318JYK7_9NOCA</name>
<evidence type="ECO:0000259" key="8">
    <source>
        <dbReference type="PROSITE" id="PS51085"/>
    </source>
</evidence>
<evidence type="ECO:0000256" key="2">
    <source>
        <dbReference type="ARBA" id="ARBA00022630"/>
    </source>
</evidence>
<dbReference type="Gene3D" id="3.40.50.80">
    <property type="entry name" value="Nucleotide-binding domain of ferredoxin-NADP reductase (FNR) module"/>
    <property type="match status" value="1"/>
</dbReference>
<dbReference type="AlphaFoldDB" id="A0A318JYK7"/>
<dbReference type="GO" id="GO:0016491">
    <property type="term" value="F:oxidoreductase activity"/>
    <property type="evidence" value="ECO:0007669"/>
    <property type="project" value="UniProtKB-KW"/>
</dbReference>
<comment type="caution">
    <text evidence="10">The sequence shown here is derived from an EMBL/GenBank/DDBJ whole genome shotgun (WGS) entry which is preliminary data.</text>
</comment>
<evidence type="ECO:0000256" key="4">
    <source>
        <dbReference type="ARBA" id="ARBA00022723"/>
    </source>
</evidence>
<dbReference type="PROSITE" id="PS51085">
    <property type="entry name" value="2FE2S_FER_2"/>
    <property type="match status" value="1"/>
</dbReference>
<dbReference type="PANTHER" id="PTHR47354">
    <property type="entry name" value="NADH OXIDOREDUCTASE HCR"/>
    <property type="match status" value="1"/>
</dbReference>
<reference evidence="10 11" key="1">
    <citation type="submission" date="2018-05" db="EMBL/GenBank/DDBJ databases">
        <title>Genomic Encyclopedia of Type Strains, Phase IV (KMG-IV): sequencing the most valuable type-strain genomes for metagenomic binning, comparative biology and taxonomic classification.</title>
        <authorList>
            <person name="Goeker M."/>
        </authorList>
    </citation>
    <scope>NUCLEOTIDE SEQUENCE [LARGE SCALE GENOMIC DNA]</scope>
    <source>
        <strain evidence="10 11">DSM 44704</strain>
    </source>
</reference>
<dbReference type="CDD" id="cd00207">
    <property type="entry name" value="fer2"/>
    <property type="match status" value="1"/>
</dbReference>
<dbReference type="EMBL" id="QJKF01000010">
    <property type="protein sequence ID" value="PXX60378.1"/>
    <property type="molecule type" value="Genomic_DNA"/>
</dbReference>
<gene>
    <name evidence="10" type="ORF">DFR70_110219</name>
</gene>
<dbReference type="InterPro" id="IPR017927">
    <property type="entry name" value="FAD-bd_FR_type"/>
</dbReference>
<dbReference type="InterPro" id="IPR036010">
    <property type="entry name" value="2Fe-2S_ferredoxin-like_sf"/>
</dbReference>
<proteinExistence type="predicted"/>
<comment type="cofactor">
    <cofactor evidence="1">
        <name>FAD</name>
        <dbReference type="ChEBI" id="CHEBI:57692"/>
    </cofactor>
</comment>
<dbReference type="PROSITE" id="PS51384">
    <property type="entry name" value="FAD_FR"/>
    <property type="match status" value="1"/>
</dbReference>
<dbReference type="GO" id="GO:0051537">
    <property type="term" value="F:2 iron, 2 sulfur cluster binding"/>
    <property type="evidence" value="ECO:0007669"/>
    <property type="project" value="UniProtKB-KW"/>
</dbReference>
<evidence type="ECO:0000256" key="3">
    <source>
        <dbReference type="ARBA" id="ARBA00022714"/>
    </source>
</evidence>
<dbReference type="InterPro" id="IPR039261">
    <property type="entry name" value="FNR_nucleotide-bd"/>
</dbReference>
<keyword evidence="7" id="KW-0411">Iron-sulfur</keyword>
<keyword evidence="6" id="KW-0408">Iron</keyword>
<dbReference type="Proteomes" id="UP000247569">
    <property type="component" value="Unassembled WGS sequence"/>
</dbReference>
<evidence type="ECO:0000256" key="5">
    <source>
        <dbReference type="ARBA" id="ARBA00023002"/>
    </source>
</evidence>
<dbReference type="InterPro" id="IPR017938">
    <property type="entry name" value="Riboflavin_synthase-like_b-brl"/>
</dbReference>
<keyword evidence="5" id="KW-0560">Oxidoreductase</keyword>
<dbReference type="SUPFAM" id="SSF63380">
    <property type="entry name" value="Riboflavin synthase domain-like"/>
    <property type="match status" value="1"/>
</dbReference>
<evidence type="ECO:0000259" key="9">
    <source>
        <dbReference type="PROSITE" id="PS51384"/>
    </source>
</evidence>
<dbReference type="OrthoDB" id="502624at2"/>
<dbReference type="Pfam" id="PF00111">
    <property type="entry name" value="Fer2"/>
    <property type="match status" value="1"/>
</dbReference>
<keyword evidence="3" id="KW-0001">2Fe-2S</keyword>
<dbReference type="InterPro" id="IPR012675">
    <property type="entry name" value="Beta-grasp_dom_sf"/>
</dbReference>
<dbReference type="PANTHER" id="PTHR47354:SF1">
    <property type="entry name" value="CARNITINE MONOOXYGENASE REDUCTASE SUBUNIT"/>
    <property type="match status" value="1"/>
</dbReference>
<dbReference type="SUPFAM" id="SSF52343">
    <property type="entry name" value="Ferredoxin reductase-like, C-terminal NADP-linked domain"/>
    <property type="match status" value="1"/>
</dbReference>
<organism evidence="10 11">
    <name type="scientific">Nocardia tenerifensis</name>
    <dbReference type="NCBI Taxonomy" id="228006"/>
    <lineage>
        <taxon>Bacteria</taxon>
        <taxon>Bacillati</taxon>
        <taxon>Actinomycetota</taxon>
        <taxon>Actinomycetes</taxon>
        <taxon>Mycobacteriales</taxon>
        <taxon>Nocardiaceae</taxon>
        <taxon>Nocardia</taxon>
    </lineage>
</organism>
<dbReference type="Gene3D" id="2.40.30.10">
    <property type="entry name" value="Translation factors"/>
    <property type="match status" value="1"/>
</dbReference>
<dbReference type="CDD" id="cd06185">
    <property type="entry name" value="PDR_like"/>
    <property type="match status" value="1"/>
</dbReference>
<dbReference type="Gene3D" id="3.10.20.30">
    <property type="match status" value="1"/>
</dbReference>
<evidence type="ECO:0000256" key="7">
    <source>
        <dbReference type="ARBA" id="ARBA00023014"/>
    </source>
</evidence>
<dbReference type="InterPro" id="IPR001041">
    <property type="entry name" value="2Fe-2S_ferredoxin-type"/>
</dbReference>
<evidence type="ECO:0000256" key="6">
    <source>
        <dbReference type="ARBA" id="ARBA00023004"/>
    </source>
</evidence>
<protein>
    <submittedName>
        <fullName evidence="10">Ferredoxin-NADP reductase</fullName>
    </submittedName>
</protein>
<keyword evidence="2" id="KW-0285">Flavoprotein</keyword>
<sequence>MSLRPVPEQLPADLFGKRAPDRAVRVLDAVASARLRWTTMINRRDLAPRVADHRLALVVTGRRIEAHDQDVVSLRLAAPDRRELPPWRPGAHLDLELPSGRLRQYSLCGDPADTRSYRIAVRRIPDGLGGSVEVHDELPAGAPLTVRGPRNAFPFAVPGYGSPAARLHFIAGGIGITPILPMARLARRLGLDWSMVYTGRNRDTIPFLDEIAGFGDRVTVRTDDEHGLPDAAALLPGVTADTAVYCCGPTPMTTAVAAAVREMPGVELHSERFSPPPIVNGVPFEIQFASTGEVVEVAADRSALDTILASRPDRPYSCRQGFCRTCKVRVLSGEPEHRETVLTPAEHEAGEMLVCVSRSPGGRLVLDL</sequence>
<evidence type="ECO:0000256" key="1">
    <source>
        <dbReference type="ARBA" id="ARBA00001974"/>
    </source>
</evidence>
<feature type="domain" description="2Fe-2S ferredoxin-type" evidence="8">
    <location>
        <begin position="284"/>
        <end position="368"/>
    </location>
</feature>
<keyword evidence="11" id="KW-1185">Reference proteome</keyword>
<dbReference type="InterPro" id="IPR050415">
    <property type="entry name" value="MRET"/>
</dbReference>
<dbReference type="PRINTS" id="PR00409">
    <property type="entry name" value="PHDIOXRDTASE"/>
</dbReference>
<feature type="domain" description="FAD-binding FR-type" evidence="9">
    <location>
        <begin position="52"/>
        <end position="156"/>
    </location>
</feature>
<dbReference type="SUPFAM" id="SSF54292">
    <property type="entry name" value="2Fe-2S ferredoxin-like"/>
    <property type="match status" value="1"/>
</dbReference>
<evidence type="ECO:0000313" key="11">
    <source>
        <dbReference type="Proteomes" id="UP000247569"/>
    </source>
</evidence>
<keyword evidence="4" id="KW-0479">Metal-binding</keyword>
<dbReference type="GO" id="GO:0046872">
    <property type="term" value="F:metal ion binding"/>
    <property type="evidence" value="ECO:0007669"/>
    <property type="project" value="UniProtKB-KW"/>
</dbReference>
<evidence type="ECO:0000313" key="10">
    <source>
        <dbReference type="EMBL" id="PXX60378.1"/>
    </source>
</evidence>
<accession>A0A318JYK7</accession>